<reference evidence="8 9" key="2">
    <citation type="journal article" date="2007" name="BMC Biol.">
        <title>A 100%-complete sequence reveals unusually simple genomic features in the hot-spring red alga Cyanidioschyzon merolae.</title>
        <authorList>
            <person name="Nozaki H."/>
            <person name="Takano H."/>
            <person name="Misumi O."/>
            <person name="Terasawa K."/>
            <person name="Matsuzaki M."/>
            <person name="Maruyama S."/>
            <person name="Nishida K."/>
            <person name="Yagisawa F."/>
            <person name="Yoshida Y."/>
            <person name="Fujiwara T."/>
            <person name="Takio S."/>
            <person name="Tamura K."/>
            <person name="Chung S.J."/>
            <person name="Nakamura S."/>
            <person name="Kuroiwa H."/>
            <person name="Tanaka K."/>
            <person name="Sato N."/>
            <person name="Kuroiwa T."/>
        </authorList>
    </citation>
    <scope>NUCLEOTIDE SEQUENCE [LARGE SCALE GENOMIC DNA]</scope>
    <source>
        <strain evidence="8 9">10D</strain>
    </source>
</reference>
<dbReference type="InterPro" id="IPR007630">
    <property type="entry name" value="RNA_pol_sigma70_r4"/>
</dbReference>
<keyword evidence="5" id="KW-0804">Transcription</keyword>
<dbReference type="eggNOG" id="ENOG502QVXR">
    <property type="taxonomic scope" value="Eukaryota"/>
</dbReference>
<keyword evidence="4" id="KW-0238">DNA-binding</keyword>
<dbReference type="OrthoDB" id="206108at2759"/>
<dbReference type="InterPro" id="IPR050239">
    <property type="entry name" value="Sigma-70_RNA_pol_init_factors"/>
</dbReference>
<dbReference type="AlphaFoldDB" id="M1VG81"/>
<dbReference type="PANTHER" id="PTHR30603">
    <property type="entry name" value="RNA POLYMERASE SIGMA FACTOR RPO"/>
    <property type="match status" value="1"/>
</dbReference>
<protein>
    <submittedName>
        <fullName evidence="8">Sigma subunit for chloroplast RNA polymerase</fullName>
    </submittedName>
</protein>
<dbReference type="PRINTS" id="PR00046">
    <property type="entry name" value="SIGMA70FCT"/>
</dbReference>
<dbReference type="OMA" id="ITRCIAN"/>
<dbReference type="KEGG" id="cme:CYME_CMQ213C"/>
<dbReference type="HOGENOM" id="CLU_014793_3_4_1"/>
<keyword evidence="3" id="KW-0731">Sigma factor</keyword>
<dbReference type="GO" id="GO:0006352">
    <property type="term" value="P:DNA-templated transcription initiation"/>
    <property type="evidence" value="ECO:0007669"/>
    <property type="project" value="InterPro"/>
</dbReference>
<dbReference type="NCBIfam" id="TIGR02937">
    <property type="entry name" value="sigma70-ECF"/>
    <property type="match status" value="1"/>
</dbReference>
<gene>
    <name evidence="8" type="ORF">CYME_CMQ213C</name>
</gene>
<accession>M1VG81</accession>
<dbReference type="GeneID" id="16996501"/>
<dbReference type="InterPro" id="IPR007624">
    <property type="entry name" value="RNA_pol_sigma70_r3"/>
</dbReference>
<dbReference type="InterPro" id="IPR013325">
    <property type="entry name" value="RNA_pol_sigma_r2"/>
</dbReference>
<evidence type="ECO:0000256" key="4">
    <source>
        <dbReference type="ARBA" id="ARBA00023125"/>
    </source>
</evidence>
<name>M1VG81_CYAM1</name>
<dbReference type="InterPro" id="IPR014284">
    <property type="entry name" value="RNA_pol_sigma-70_dom"/>
</dbReference>
<evidence type="ECO:0000256" key="2">
    <source>
        <dbReference type="ARBA" id="ARBA00023015"/>
    </source>
</evidence>
<evidence type="ECO:0000256" key="1">
    <source>
        <dbReference type="ARBA" id="ARBA00007788"/>
    </source>
</evidence>
<reference evidence="8 9" key="1">
    <citation type="journal article" date="2004" name="Nature">
        <title>Genome sequence of the ultrasmall unicellular red alga Cyanidioschyzon merolae 10D.</title>
        <authorList>
            <person name="Matsuzaki M."/>
            <person name="Misumi O."/>
            <person name="Shin-i T."/>
            <person name="Maruyama S."/>
            <person name="Takahara M."/>
            <person name="Miyagishima S."/>
            <person name="Mori T."/>
            <person name="Nishida K."/>
            <person name="Yagisawa F."/>
            <person name="Nishida K."/>
            <person name="Yoshida Y."/>
            <person name="Nishimura Y."/>
            <person name="Nakao S."/>
            <person name="Kobayashi T."/>
            <person name="Momoyama Y."/>
            <person name="Higashiyama T."/>
            <person name="Minoda A."/>
            <person name="Sano M."/>
            <person name="Nomoto H."/>
            <person name="Oishi K."/>
            <person name="Hayashi H."/>
            <person name="Ohta F."/>
            <person name="Nishizaka S."/>
            <person name="Haga S."/>
            <person name="Miura S."/>
            <person name="Morishita T."/>
            <person name="Kabeya Y."/>
            <person name="Terasawa K."/>
            <person name="Suzuki Y."/>
            <person name="Ishii Y."/>
            <person name="Asakawa S."/>
            <person name="Takano H."/>
            <person name="Ohta N."/>
            <person name="Kuroiwa H."/>
            <person name="Tanaka K."/>
            <person name="Shimizu N."/>
            <person name="Sugano S."/>
            <person name="Sato N."/>
            <person name="Nozaki H."/>
            <person name="Ogasawara N."/>
            <person name="Kohara Y."/>
            <person name="Kuroiwa T."/>
        </authorList>
    </citation>
    <scope>NUCLEOTIDE SEQUENCE [LARGE SCALE GENOMIC DNA]</scope>
    <source>
        <strain evidence="8 9">10D</strain>
    </source>
</reference>
<dbReference type="InterPro" id="IPR036388">
    <property type="entry name" value="WH-like_DNA-bd_sf"/>
</dbReference>
<evidence type="ECO:0000313" key="8">
    <source>
        <dbReference type="EMBL" id="BAM82107.1"/>
    </source>
</evidence>
<organism evidence="8 9">
    <name type="scientific">Cyanidioschyzon merolae (strain NIES-3377 / 10D)</name>
    <name type="common">Unicellular red alga</name>
    <dbReference type="NCBI Taxonomy" id="280699"/>
    <lineage>
        <taxon>Eukaryota</taxon>
        <taxon>Rhodophyta</taxon>
        <taxon>Bangiophyceae</taxon>
        <taxon>Cyanidiales</taxon>
        <taxon>Cyanidiaceae</taxon>
        <taxon>Cyanidioschyzon</taxon>
    </lineage>
</organism>
<feature type="region of interest" description="Disordered" evidence="6">
    <location>
        <begin position="80"/>
        <end position="99"/>
    </location>
</feature>
<dbReference type="Proteomes" id="UP000007014">
    <property type="component" value="Chromosome 17"/>
</dbReference>
<dbReference type="InterPro" id="IPR013324">
    <property type="entry name" value="RNA_pol_sigma_r3/r4-like"/>
</dbReference>
<dbReference type="SUPFAM" id="SSF88659">
    <property type="entry name" value="Sigma3 and sigma4 domains of RNA polymerase sigma factors"/>
    <property type="match status" value="2"/>
</dbReference>
<comment type="similarity">
    <text evidence="1">Belongs to the sigma-70 factor family.</text>
</comment>
<keyword evidence="2" id="KW-0805">Transcription regulation</keyword>
<evidence type="ECO:0000256" key="3">
    <source>
        <dbReference type="ARBA" id="ARBA00023082"/>
    </source>
</evidence>
<proteinExistence type="inferred from homology"/>
<evidence type="ECO:0000256" key="6">
    <source>
        <dbReference type="SAM" id="MobiDB-lite"/>
    </source>
</evidence>
<dbReference type="PROSITE" id="PS00715">
    <property type="entry name" value="SIGMA70_1"/>
    <property type="match status" value="1"/>
</dbReference>
<dbReference type="Pfam" id="PF04545">
    <property type="entry name" value="Sigma70_r4"/>
    <property type="match status" value="1"/>
</dbReference>
<dbReference type="Pfam" id="PF04542">
    <property type="entry name" value="Sigma70_r2"/>
    <property type="match status" value="1"/>
</dbReference>
<dbReference type="Gene3D" id="1.10.10.10">
    <property type="entry name" value="Winged helix-like DNA-binding domain superfamily/Winged helix DNA-binding domain"/>
    <property type="match status" value="2"/>
</dbReference>
<dbReference type="GO" id="GO:0003677">
    <property type="term" value="F:DNA binding"/>
    <property type="evidence" value="ECO:0007669"/>
    <property type="project" value="UniProtKB-KW"/>
</dbReference>
<dbReference type="Gramene" id="CMQ213CT">
    <property type="protein sequence ID" value="CMQ213CT"/>
    <property type="gene ID" value="CMQ213C"/>
</dbReference>
<dbReference type="InterPro" id="IPR000943">
    <property type="entry name" value="RNA_pol_sigma70"/>
</dbReference>
<evidence type="ECO:0000313" key="9">
    <source>
        <dbReference type="Proteomes" id="UP000007014"/>
    </source>
</evidence>
<dbReference type="SUPFAM" id="SSF88946">
    <property type="entry name" value="Sigma2 domain of RNA polymerase sigma factors"/>
    <property type="match status" value="2"/>
</dbReference>
<dbReference type="Gene3D" id="1.20.120.1810">
    <property type="match status" value="1"/>
</dbReference>
<keyword evidence="9" id="KW-1185">Reference proteome</keyword>
<dbReference type="RefSeq" id="XP_005538143.1">
    <property type="nucleotide sequence ID" value="XM_005538086.1"/>
</dbReference>
<evidence type="ECO:0000259" key="7">
    <source>
        <dbReference type="PROSITE" id="PS00715"/>
    </source>
</evidence>
<dbReference type="InterPro" id="IPR007627">
    <property type="entry name" value="RNA_pol_sigma70_r2"/>
</dbReference>
<feature type="domain" description="RNA polymerase sigma-70" evidence="7">
    <location>
        <begin position="235"/>
        <end position="248"/>
    </location>
</feature>
<sequence length="459" mass="52453">MFLSWARVSSLKRQVAARVCPVSRVARGHAVMTPHMKVTPLGSLPESLRSLSTLVSVPNVPVIKDENKVLAQEEDLEKVEVDELEEPTSAAKKPRRRTNHTTTCAATAYVREICKLDRISDEEVARLSRATQDYCALLKQRDELRNTLGREPTNAEWAAAVDAPEEEIQQRVERGRRARERLVAANLRLVLAIANRYKSRAVVRSAWRSKTKSGIEVPAHERVRLQRQHNIFLGDLIQEGAIGLIRAAEKFDPSKGFKFSTYATWWIRQAIQRCVSEHSRTIRLPNHVTESLRQIYRTRARLQHVLKRPPTDEEVAEACNMTLKRLKKITQHAWETQTLSLEGPPSTEAQSLYKAQQGEAPLSIGSVIEATEETPEEALERSCMREDVECVLRTLPFQEREILRLRYGISDDERPHSAEELSARFKLPVHTIRLIESRALRKLRHPSLTAMLREYVNIL</sequence>
<dbReference type="EMBL" id="AP006499">
    <property type="protein sequence ID" value="BAM82107.1"/>
    <property type="molecule type" value="Genomic_DNA"/>
</dbReference>
<dbReference type="CDD" id="cd06171">
    <property type="entry name" value="Sigma70_r4"/>
    <property type="match status" value="1"/>
</dbReference>
<dbReference type="GO" id="GO:0016987">
    <property type="term" value="F:sigma factor activity"/>
    <property type="evidence" value="ECO:0007669"/>
    <property type="project" value="UniProtKB-KW"/>
</dbReference>
<dbReference type="PANTHER" id="PTHR30603:SF47">
    <property type="entry name" value="RNA POLYMERASE SIGMA FACTOR SIGD, CHLOROPLASTIC"/>
    <property type="match status" value="1"/>
</dbReference>
<dbReference type="Pfam" id="PF04539">
    <property type="entry name" value="Sigma70_r3"/>
    <property type="match status" value="1"/>
</dbReference>
<evidence type="ECO:0000256" key="5">
    <source>
        <dbReference type="ARBA" id="ARBA00023163"/>
    </source>
</evidence>
<dbReference type="STRING" id="280699.M1VG81"/>